<accession>A0ABQ2AIW1</accession>
<dbReference type="Proteomes" id="UP000637774">
    <property type="component" value="Unassembled WGS sequence"/>
</dbReference>
<dbReference type="InterPro" id="IPR007842">
    <property type="entry name" value="HEPN_dom"/>
</dbReference>
<dbReference type="Gene3D" id="1.20.120.330">
    <property type="entry name" value="Nucleotidyltransferases domain 2"/>
    <property type="match status" value="1"/>
</dbReference>
<protein>
    <recommendedName>
        <fullName evidence="1">HEPN domain-containing protein</fullName>
    </recommendedName>
</protein>
<dbReference type="RefSeq" id="WP_188563652.1">
    <property type="nucleotide sequence ID" value="NZ_BMGY01000060.1"/>
</dbReference>
<gene>
    <name evidence="2" type="ORF">GCM10011495_37740</name>
</gene>
<dbReference type="PROSITE" id="PS50910">
    <property type="entry name" value="HEPN"/>
    <property type="match status" value="1"/>
</dbReference>
<dbReference type="Pfam" id="PF05168">
    <property type="entry name" value="HEPN"/>
    <property type="match status" value="1"/>
</dbReference>
<name>A0ABQ2AIW1_9BACT</name>
<evidence type="ECO:0000313" key="3">
    <source>
        <dbReference type="Proteomes" id="UP000637774"/>
    </source>
</evidence>
<organism evidence="2 3">
    <name type="scientific">Hymenobacter frigidus</name>
    <dbReference type="NCBI Taxonomy" id="1524095"/>
    <lineage>
        <taxon>Bacteria</taxon>
        <taxon>Pseudomonadati</taxon>
        <taxon>Bacteroidota</taxon>
        <taxon>Cytophagia</taxon>
        <taxon>Cytophagales</taxon>
        <taxon>Hymenobacteraceae</taxon>
        <taxon>Hymenobacter</taxon>
    </lineage>
</organism>
<comment type="caution">
    <text evidence="2">The sequence shown here is derived from an EMBL/GenBank/DDBJ whole genome shotgun (WGS) entry which is preliminary data.</text>
</comment>
<evidence type="ECO:0000313" key="2">
    <source>
        <dbReference type="EMBL" id="GGH90883.1"/>
    </source>
</evidence>
<keyword evidence="3" id="KW-1185">Reference proteome</keyword>
<feature type="domain" description="HEPN" evidence="1">
    <location>
        <begin position="16"/>
        <end position="124"/>
    </location>
</feature>
<reference evidence="3" key="1">
    <citation type="journal article" date="2019" name="Int. J. Syst. Evol. Microbiol.">
        <title>The Global Catalogue of Microorganisms (GCM) 10K type strain sequencing project: providing services to taxonomists for standard genome sequencing and annotation.</title>
        <authorList>
            <consortium name="The Broad Institute Genomics Platform"/>
            <consortium name="The Broad Institute Genome Sequencing Center for Infectious Disease"/>
            <person name="Wu L."/>
            <person name="Ma J."/>
        </authorList>
    </citation>
    <scope>NUCLEOTIDE SEQUENCE [LARGE SCALE GENOMIC DNA]</scope>
    <source>
        <strain evidence="3">CGMCC 1.14966</strain>
    </source>
</reference>
<dbReference type="SMART" id="SM00748">
    <property type="entry name" value="HEPN"/>
    <property type="match status" value="1"/>
</dbReference>
<proteinExistence type="predicted"/>
<sequence length="137" mass="15584">MQPLSQAEKAYLQEWLEVADLDLRAAERMLADDPTAYGYHLPFACQQAVEKYCKGVLLAQGNSFPRVHDLPELLDRLKPLFSFSAVELDDADKLADYAVETRYPPHTRITLAEMQEAVRIARHFKARLRAFIHAALA</sequence>
<dbReference type="EMBL" id="BMGY01000060">
    <property type="protein sequence ID" value="GGH90883.1"/>
    <property type="molecule type" value="Genomic_DNA"/>
</dbReference>
<evidence type="ECO:0000259" key="1">
    <source>
        <dbReference type="PROSITE" id="PS50910"/>
    </source>
</evidence>
<dbReference type="SUPFAM" id="SSF81593">
    <property type="entry name" value="Nucleotidyltransferase substrate binding subunit/domain"/>
    <property type="match status" value="1"/>
</dbReference>